<accession>A0A0F9IQM3</accession>
<gene>
    <name evidence="1" type="ORF">LCGC14_1627600</name>
</gene>
<sequence>MPKINKRDQFKALKWECVRPGMWVRRSEELKGQVVAFVQRLDDFGGWWVTAWPMSFFTDNSSFQAGIWGVPRTMHLSNFTKARAWGKRINELRAN</sequence>
<reference evidence="1" key="1">
    <citation type="journal article" date="2015" name="Nature">
        <title>Complex archaea that bridge the gap between prokaryotes and eukaryotes.</title>
        <authorList>
            <person name="Spang A."/>
            <person name="Saw J.H."/>
            <person name="Jorgensen S.L."/>
            <person name="Zaremba-Niedzwiedzka K."/>
            <person name="Martijn J."/>
            <person name="Lind A.E."/>
            <person name="van Eijk R."/>
            <person name="Schleper C."/>
            <person name="Guy L."/>
            <person name="Ettema T.J."/>
        </authorList>
    </citation>
    <scope>NUCLEOTIDE SEQUENCE</scope>
</reference>
<comment type="caution">
    <text evidence="1">The sequence shown here is derived from an EMBL/GenBank/DDBJ whole genome shotgun (WGS) entry which is preliminary data.</text>
</comment>
<proteinExistence type="predicted"/>
<dbReference type="EMBL" id="LAZR01013383">
    <property type="protein sequence ID" value="KKM22214.1"/>
    <property type="molecule type" value="Genomic_DNA"/>
</dbReference>
<organism evidence="1">
    <name type="scientific">marine sediment metagenome</name>
    <dbReference type="NCBI Taxonomy" id="412755"/>
    <lineage>
        <taxon>unclassified sequences</taxon>
        <taxon>metagenomes</taxon>
        <taxon>ecological metagenomes</taxon>
    </lineage>
</organism>
<dbReference type="AlphaFoldDB" id="A0A0F9IQM3"/>
<protein>
    <submittedName>
        <fullName evidence="1">Uncharacterized protein</fullName>
    </submittedName>
</protein>
<evidence type="ECO:0000313" key="1">
    <source>
        <dbReference type="EMBL" id="KKM22214.1"/>
    </source>
</evidence>
<name>A0A0F9IQM3_9ZZZZ</name>